<dbReference type="GO" id="GO:0003682">
    <property type="term" value="F:chromatin binding"/>
    <property type="evidence" value="ECO:0007669"/>
    <property type="project" value="InterPro"/>
</dbReference>
<evidence type="ECO:0000256" key="3">
    <source>
        <dbReference type="ARBA" id="ARBA00022692"/>
    </source>
</evidence>
<keyword evidence="4 8" id="KW-1133">Transmembrane helix</keyword>
<feature type="domain" description="Man1/Src1-like C-terminal" evidence="9">
    <location>
        <begin position="628"/>
        <end position="993"/>
    </location>
</feature>
<feature type="compositionally biased region" description="Basic and acidic residues" evidence="7">
    <location>
        <begin position="485"/>
        <end position="510"/>
    </location>
</feature>
<dbReference type="PANTHER" id="PTHR47808:SF2">
    <property type="entry name" value="LEM DOMAIN-CONTAINING PROTEIN 2"/>
    <property type="match status" value="1"/>
</dbReference>
<dbReference type="InterPro" id="IPR044780">
    <property type="entry name" value="Heh2/Src1"/>
</dbReference>
<evidence type="ECO:0000256" key="1">
    <source>
        <dbReference type="ARBA" id="ARBA00004540"/>
    </source>
</evidence>
<evidence type="ECO:0000256" key="2">
    <source>
        <dbReference type="ARBA" id="ARBA00022553"/>
    </source>
</evidence>
<evidence type="ECO:0000256" key="7">
    <source>
        <dbReference type="SAM" id="MobiDB-lite"/>
    </source>
</evidence>
<feature type="compositionally biased region" description="Polar residues" evidence="7">
    <location>
        <begin position="557"/>
        <end position="567"/>
    </location>
</feature>
<keyword evidence="5 8" id="KW-0472">Membrane</keyword>
<feature type="transmembrane region" description="Helical" evidence="8">
    <location>
        <begin position="616"/>
        <end position="636"/>
    </location>
</feature>
<evidence type="ECO:0000256" key="8">
    <source>
        <dbReference type="SAM" id="Phobius"/>
    </source>
</evidence>
<feature type="region of interest" description="Disordered" evidence="7">
    <location>
        <begin position="144"/>
        <end position="468"/>
    </location>
</feature>
<dbReference type="InterPro" id="IPR041885">
    <property type="entry name" value="MAN1_winged_helix_dom"/>
</dbReference>
<dbReference type="CDD" id="cd12935">
    <property type="entry name" value="LEM_like"/>
    <property type="match status" value="1"/>
</dbReference>
<keyword evidence="2" id="KW-0597">Phosphoprotein</keyword>
<organism evidence="10 11">
    <name type="scientific">Austropuccinia psidii MF-1</name>
    <dbReference type="NCBI Taxonomy" id="1389203"/>
    <lineage>
        <taxon>Eukaryota</taxon>
        <taxon>Fungi</taxon>
        <taxon>Dikarya</taxon>
        <taxon>Basidiomycota</taxon>
        <taxon>Pucciniomycotina</taxon>
        <taxon>Pucciniomycetes</taxon>
        <taxon>Pucciniales</taxon>
        <taxon>Sphaerophragmiaceae</taxon>
        <taxon>Austropuccinia</taxon>
    </lineage>
</organism>
<feature type="compositionally biased region" description="Pro residues" evidence="7">
    <location>
        <begin position="546"/>
        <end position="556"/>
    </location>
</feature>
<protein>
    <recommendedName>
        <fullName evidence="9">Man1/Src1-like C-terminal domain-containing protein</fullName>
    </recommendedName>
</protein>
<feature type="compositionally biased region" description="Polar residues" evidence="7">
    <location>
        <begin position="517"/>
        <end position="542"/>
    </location>
</feature>
<evidence type="ECO:0000256" key="6">
    <source>
        <dbReference type="ARBA" id="ARBA00023242"/>
    </source>
</evidence>
<feature type="transmembrane region" description="Helical" evidence="8">
    <location>
        <begin position="31"/>
        <end position="53"/>
    </location>
</feature>
<evidence type="ECO:0000313" key="10">
    <source>
        <dbReference type="EMBL" id="MBW0487509.1"/>
    </source>
</evidence>
<proteinExistence type="predicted"/>
<evidence type="ECO:0000256" key="5">
    <source>
        <dbReference type="ARBA" id="ARBA00023136"/>
    </source>
</evidence>
<comment type="caution">
    <text evidence="10">The sequence shown here is derived from an EMBL/GenBank/DDBJ whole genome shotgun (WGS) entry which is preliminary data.</text>
</comment>
<feature type="compositionally biased region" description="Low complexity" evidence="7">
    <location>
        <begin position="294"/>
        <end position="315"/>
    </location>
</feature>
<dbReference type="Pfam" id="PF09402">
    <property type="entry name" value="MSC"/>
    <property type="match status" value="1"/>
</dbReference>
<dbReference type="Gene3D" id="1.10.10.1180">
    <property type="entry name" value="MAN1, winged-helix domain"/>
    <property type="match status" value="1"/>
</dbReference>
<keyword evidence="3 8" id="KW-0812">Transmembrane</keyword>
<dbReference type="PANTHER" id="PTHR47808">
    <property type="entry name" value="INNER NUCLEAR MEMBRANE PROTEIN HEH2-RELATED"/>
    <property type="match status" value="1"/>
</dbReference>
<dbReference type="Proteomes" id="UP000765509">
    <property type="component" value="Unassembled WGS sequence"/>
</dbReference>
<dbReference type="GO" id="GO:0071763">
    <property type="term" value="P:nuclear membrane organization"/>
    <property type="evidence" value="ECO:0007669"/>
    <property type="project" value="TreeGrafter"/>
</dbReference>
<dbReference type="EMBL" id="AVOT02009164">
    <property type="protein sequence ID" value="MBW0487509.1"/>
    <property type="molecule type" value="Genomic_DNA"/>
</dbReference>
<evidence type="ECO:0000256" key="4">
    <source>
        <dbReference type="ARBA" id="ARBA00022989"/>
    </source>
</evidence>
<dbReference type="InterPro" id="IPR018996">
    <property type="entry name" value="Man1/Src1-like_C"/>
</dbReference>
<dbReference type="GO" id="GO:0034399">
    <property type="term" value="C:nuclear periphery"/>
    <property type="evidence" value="ECO:0007669"/>
    <property type="project" value="TreeGrafter"/>
</dbReference>
<keyword evidence="11" id="KW-1185">Reference proteome</keyword>
<keyword evidence="6" id="KW-0539">Nucleus</keyword>
<comment type="subcellular location">
    <subcellularLocation>
        <location evidence="1">Nucleus inner membrane</location>
    </subcellularLocation>
</comment>
<feature type="transmembrane region" description="Helical" evidence="8">
    <location>
        <begin position="876"/>
        <end position="893"/>
    </location>
</feature>
<sequence>MSLGARHPWARLCLKAIQIFRVLRACPLPELAFSPVLIFSSLVLAWLLFAFLLKYQFLSSSSSTKAKMSKNPQPPPDWMLPDFDPQNSKVSELRSILLENNIPHSYTKKSDLINLFEKQVKPMTPKLLRDHQNVVPSAKGIIDMSTGHQYKPSKLKSPTKNSNSSAPIENHQLNSFINKSKRQINSTSRRDSILQSNIDSDRKSTPDVPRSTRSVGSARRKSAKPASTPQPSSRLGKRKVEEQINSEDEGSQSDHVNDANPFNQRSTAQSTQISQAPQTSTPIPVKRRKSEFPTQSSTSSAITSTQQDDSSISSIKLSRPKNRRTTMHEAIEANDSNFSDFNPFQIGSEDEKSGGSSRKPRKSKRQSSVPRPSILPSSVAKSNVSPRLSNIDSPNQVNPTPQANHPQTPYASASYLSNSHAQSIHTPAPVSTRKSSNFPTLPSNKRLNMPHLHNDYELNSSPEQGTPDHIYRLLVGRDINNQLDQSKDTRQRSPERSPEHAILQDEDSKSSIKFLGSSPQLTRRSQDHNSPSESRPSGSFQSRPPMHLPPRTPYRQPPNQSSSNLHQTPFPRPQVQRIRLDELVHTPADKKLKINRSVRVPASKRTGLLLFSPTQGLSFLLKLGCLGIIFAVLNWYREQTGRYGYCDTGMASNAMTRDRRIDQFLEFEEEPPEIDPGLFSGLPFRARIAQLVEAGTAIGLLPDCHTCPAHAICDRGKIVRCETDFVEKHTDWEKQVHSWLPTVMGPKCVPDTAKLIKIVEIANRVNRILKKRRGTVLCGMGMRATEEEKVKGVKVKLYGMEEKELKEDILKGEEDEEGINLMNLEEEIFELAIQELEKSQEIIRIDGWLSTSQFKFMELSWKCKLKLGVLKLIKKFKLILISIGIGLFGWIYIKIKLNNMSEEKKRVAELVEITLTKLRDESWTHHTNPSLAPNPMIASAQLRDLILSYDHSPVNRQKLWRKVEKVIEGNSNVRTKLSEIRGENIKVWEWIGSYKGDFSINNNNNNNNNFNTYHSNSSPHT</sequence>
<evidence type="ECO:0000259" key="9">
    <source>
        <dbReference type="Pfam" id="PF09402"/>
    </source>
</evidence>
<evidence type="ECO:0000313" key="11">
    <source>
        <dbReference type="Proteomes" id="UP000765509"/>
    </source>
</evidence>
<dbReference type="GO" id="GO:0005637">
    <property type="term" value="C:nuclear inner membrane"/>
    <property type="evidence" value="ECO:0007669"/>
    <property type="project" value="UniProtKB-SubCell"/>
</dbReference>
<feature type="region of interest" description="Disordered" evidence="7">
    <location>
        <begin position="482"/>
        <end position="573"/>
    </location>
</feature>
<feature type="compositionally biased region" description="Polar residues" evidence="7">
    <location>
        <begin position="375"/>
        <end position="425"/>
    </location>
</feature>
<dbReference type="OrthoDB" id="5376590at2759"/>
<dbReference type="AlphaFoldDB" id="A0A9Q3H2E4"/>
<feature type="compositionally biased region" description="Polar residues" evidence="7">
    <location>
        <begin position="432"/>
        <end position="446"/>
    </location>
</feature>
<accession>A0A9Q3H2E4</accession>
<feature type="compositionally biased region" description="Polar residues" evidence="7">
    <location>
        <begin position="156"/>
        <end position="198"/>
    </location>
</feature>
<gene>
    <name evidence="10" type="ORF">O181_027224</name>
</gene>
<feature type="compositionally biased region" description="Polar residues" evidence="7">
    <location>
        <begin position="260"/>
        <end position="282"/>
    </location>
</feature>
<name>A0A9Q3H2E4_9BASI</name>
<reference evidence="10" key="1">
    <citation type="submission" date="2021-03" db="EMBL/GenBank/DDBJ databases">
        <title>Draft genome sequence of rust myrtle Austropuccinia psidii MF-1, a brazilian biotype.</title>
        <authorList>
            <person name="Quecine M.C."/>
            <person name="Pachon D.M.R."/>
            <person name="Bonatelli M.L."/>
            <person name="Correr F.H."/>
            <person name="Franceschini L.M."/>
            <person name="Leite T.F."/>
            <person name="Margarido G.R.A."/>
            <person name="Almeida C.A."/>
            <person name="Ferrarezi J.A."/>
            <person name="Labate C.A."/>
        </authorList>
    </citation>
    <scope>NUCLEOTIDE SEQUENCE</scope>
    <source>
        <strain evidence="10">MF-1</strain>
    </source>
</reference>
<dbReference type="GO" id="GO:0005783">
    <property type="term" value="C:endoplasmic reticulum"/>
    <property type="evidence" value="ECO:0007669"/>
    <property type="project" value="TreeGrafter"/>
</dbReference>